<gene>
    <name evidence="3" type="ORF">SAMN05216174_102439</name>
</gene>
<dbReference type="GO" id="GO:0071513">
    <property type="term" value="C:phosphopantothenoylcysteine decarboxylase complex"/>
    <property type="evidence" value="ECO:0007669"/>
    <property type="project" value="TreeGrafter"/>
</dbReference>
<keyword evidence="4" id="KW-1185">Reference proteome</keyword>
<dbReference type="InterPro" id="IPR003382">
    <property type="entry name" value="Flavoprotein"/>
</dbReference>
<dbReference type="GO" id="GO:0004633">
    <property type="term" value="F:phosphopantothenoylcysteine decarboxylase activity"/>
    <property type="evidence" value="ECO:0007669"/>
    <property type="project" value="TreeGrafter"/>
</dbReference>
<feature type="domain" description="Flavoprotein" evidence="2">
    <location>
        <begin position="37"/>
        <end position="166"/>
    </location>
</feature>
<feature type="region of interest" description="Disordered" evidence="1">
    <location>
        <begin position="1"/>
        <end position="27"/>
    </location>
</feature>
<protein>
    <submittedName>
        <fullName evidence="3">Flavoprotein</fullName>
    </submittedName>
</protein>
<dbReference type="SUPFAM" id="SSF52507">
    <property type="entry name" value="Homo-oligomeric flavin-containing Cys decarboxylases, HFCD"/>
    <property type="match status" value="1"/>
</dbReference>
<proteinExistence type="predicted"/>
<sequence>MKATLSEGAMDTPGGNDRRSPAKAVSTGRLSGNPVLYLMICGAGPAAHAQRMVTLAQADGWNVHCVATPSAAEYFLDVDVLAALTGHPVRTGYQRAGQPALPKADAVVVAPATYNTVNKWASGVADTYVLTQLAELTGLKVPIAVLPFVNTAMAGNRVFLRSVDELRRSGVTVLLGEGGFQPHPPREGDRVVDRYPWTATLNAVRARLTAKRALHVG</sequence>
<accession>A0A1G6M9M1</accession>
<dbReference type="Gene3D" id="3.40.50.1950">
    <property type="entry name" value="Flavin prenyltransferase-like"/>
    <property type="match status" value="1"/>
</dbReference>
<organism evidence="3 4">
    <name type="scientific">Actinokineospora iranica</name>
    <dbReference type="NCBI Taxonomy" id="1271860"/>
    <lineage>
        <taxon>Bacteria</taxon>
        <taxon>Bacillati</taxon>
        <taxon>Actinomycetota</taxon>
        <taxon>Actinomycetes</taxon>
        <taxon>Pseudonocardiales</taxon>
        <taxon>Pseudonocardiaceae</taxon>
        <taxon>Actinokineospora</taxon>
    </lineage>
</organism>
<dbReference type="GO" id="GO:0015937">
    <property type="term" value="P:coenzyme A biosynthetic process"/>
    <property type="evidence" value="ECO:0007669"/>
    <property type="project" value="TreeGrafter"/>
</dbReference>
<dbReference type="STRING" id="1271860.SAMN05216174_102439"/>
<evidence type="ECO:0000256" key="1">
    <source>
        <dbReference type="SAM" id="MobiDB-lite"/>
    </source>
</evidence>
<dbReference type="AlphaFoldDB" id="A0A1G6M9M1"/>
<dbReference type="PANTHER" id="PTHR14359">
    <property type="entry name" value="HOMO-OLIGOMERIC FLAVIN CONTAINING CYS DECARBOXYLASE FAMILY"/>
    <property type="match status" value="1"/>
</dbReference>
<name>A0A1G6M9M1_9PSEU</name>
<dbReference type="Proteomes" id="UP000199501">
    <property type="component" value="Unassembled WGS sequence"/>
</dbReference>
<evidence type="ECO:0000313" key="4">
    <source>
        <dbReference type="Proteomes" id="UP000199501"/>
    </source>
</evidence>
<evidence type="ECO:0000259" key="2">
    <source>
        <dbReference type="Pfam" id="PF02441"/>
    </source>
</evidence>
<dbReference type="GO" id="GO:0010181">
    <property type="term" value="F:FMN binding"/>
    <property type="evidence" value="ECO:0007669"/>
    <property type="project" value="TreeGrafter"/>
</dbReference>
<evidence type="ECO:0000313" key="3">
    <source>
        <dbReference type="EMBL" id="SDC52199.1"/>
    </source>
</evidence>
<dbReference type="InterPro" id="IPR036551">
    <property type="entry name" value="Flavin_trans-like"/>
</dbReference>
<dbReference type="Pfam" id="PF02441">
    <property type="entry name" value="Flavoprotein"/>
    <property type="match status" value="1"/>
</dbReference>
<dbReference type="EMBL" id="FMZZ01000002">
    <property type="protein sequence ID" value="SDC52199.1"/>
    <property type="molecule type" value="Genomic_DNA"/>
</dbReference>
<reference evidence="4" key="1">
    <citation type="submission" date="2016-10" db="EMBL/GenBank/DDBJ databases">
        <authorList>
            <person name="Varghese N."/>
            <person name="Submissions S."/>
        </authorList>
    </citation>
    <scope>NUCLEOTIDE SEQUENCE [LARGE SCALE GENOMIC DNA]</scope>
    <source>
        <strain evidence="4">IBRC-M 10403</strain>
    </source>
</reference>
<dbReference type="RefSeq" id="WP_228771442.1">
    <property type="nucleotide sequence ID" value="NZ_FMZZ01000002.1"/>
</dbReference>
<dbReference type="PANTHER" id="PTHR14359:SF6">
    <property type="entry name" value="PHOSPHOPANTOTHENOYLCYSTEINE DECARBOXYLASE"/>
    <property type="match status" value="1"/>
</dbReference>